<evidence type="ECO:0000313" key="1">
    <source>
        <dbReference type="EMBL" id="MBS2098512.1"/>
    </source>
</evidence>
<gene>
    <name evidence="1" type="ORF">KEM10_09485</name>
</gene>
<proteinExistence type="predicted"/>
<reference evidence="1 2" key="1">
    <citation type="journal article" date="2015" name="Int. J. Syst. Evol. Microbiol.">
        <title>Carboxylicivirga linearis sp. nov., isolated from a sea cucumber culture pond.</title>
        <authorList>
            <person name="Wang F.Q."/>
            <person name="Zhou Y.X."/>
            <person name="Lin X.Z."/>
            <person name="Chen G.J."/>
            <person name="Du Z.J."/>
        </authorList>
    </citation>
    <scope>NUCLEOTIDE SEQUENCE [LARGE SCALE GENOMIC DNA]</scope>
    <source>
        <strain evidence="1 2">FB218</strain>
    </source>
</reference>
<dbReference type="Gene3D" id="2.120.10.30">
    <property type="entry name" value="TolB, C-terminal domain"/>
    <property type="match status" value="1"/>
</dbReference>
<dbReference type="SUPFAM" id="SSF82171">
    <property type="entry name" value="DPP6 N-terminal domain-like"/>
    <property type="match status" value="1"/>
</dbReference>
<accession>A0ABS5JUE7</accession>
<dbReference type="Proteomes" id="UP000708576">
    <property type="component" value="Unassembled WGS sequence"/>
</dbReference>
<evidence type="ECO:0000313" key="2">
    <source>
        <dbReference type="Proteomes" id="UP000708576"/>
    </source>
</evidence>
<dbReference type="RefSeq" id="WP_212215751.1">
    <property type="nucleotide sequence ID" value="NZ_JAGUCO010000005.1"/>
</dbReference>
<dbReference type="InterPro" id="IPR011042">
    <property type="entry name" value="6-blade_b-propeller_TolB-like"/>
</dbReference>
<dbReference type="EMBL" id="JAGUCO010000005">
    <property type="protein sequence ID" value="MBS2098512.1"/>
    <property type="molecule type" value="Genomic_DNA"/>
</dbReference>
<protein>
    <submittedName>
        <fullName evidence="1">Uncharacterized protein</fullName>
    </submittedName>
</protein>
<name>A0ABS5JUE7_9BACT</name>
<keyword evidence="2" id="KW-1185">Reference proteome</keyword>
<organism evidence="1 2">
    <name type="scientific">Carboxylicivirga linearis</name>
    <dbReference type="NCBI Taxonomy" id="1628157"/>
    <lineage>
        <taxon>Bacteria</taxon>
        <taxon>Pseudomonadati</taxon>
        <taxon>Bacteroidota</taxon>
        <taxon>Bacteroidia</taxon>
        <taxon>Marinilabiliales</taxon>
        <taxon>Marinilabiliaceae</taxon>
        <taxon>Carboxylicivirga</taxon>
    </lineage>
</organism>
<comment type="caution">
    <text evidence="1">The sequence shown here is derived from an EMBL/GenBank/DDBJ whole genome shotgun (WGS) entry which is preliminary data.</text>
</comment>
<sequence>MKYLRSILLSVILLVICTQLFGQYYSTGSDPAYIKWRQIKSPFFKVIYPEDFESEANRLVSMLDSLYLYGGYSLNHTPKPIPVVIHSHSAYSNGLVTWAPKRMELYPTSNQSIFSQDYLQQLAIHEFRHVVQIDKINQGFTHILSYPFGEQIVGGILGLYVPLWFLEGDAVLTETTLSKSGRGRVPSFEQEIRALVLEKKLYDYEKAYFGSYKNYIPNHYRMGYLFTAGARHKYGAEVWDYALNETGKNSWSLTPFNKGIKEVTGKDKVPLYNEIFNDWKRKWSEQESNLKVSKTNLISNRDEAYKNYQYPFAIDDKHVIAEANGPGEVNHFVKINVLKGSEEKLITTGLRNTEPFSFANNKICWTELEVNPRWENQYFSIIRIADINTLQQKKLTFKSRYFAPALSPDGKRVAAIHITTDNQREVHIIDTFDGVVLKKIKSPDNQLPLTPAWDETGKTLVMVLLSENGKYLTTLNTSKQKWHPVTQPTFMEVVSPQIINEQIYFSASFSGIDNIYRINTDGSGLQKVTESRFGATQVSAGTSEHHILYQDYTSDGYLIAQANLDSLEITNYATNELPIESFIEDLKKDEKGMPDFNHADKANYESEPYSKWNIFNFHSWAPVNLNVNDATLTQGISLMSQNLLSTAFTTIGYNANKQESREKYYFNFQYRAWLPVIELEVKAGDEKHFEDGLFANATDTFAVNLDAKQQHIYAHLEMNIPLTQTRGKWQRHIQPSISTSYQYASEYSYDITYVSLLGQQWQYKNTETVTEEAFHANPINYGLYAYNIHRRSARDVTSRCGQIIELRYRHTPFSGNNLGSIFGVHTRLYLPGLMKHHSIRIDNGYHKKQRGEIYNSSETRNYFYYFTDFIRFPRGTNGHSNNQLYSFKGDYIFPLVSPDLNIPGVMYLKRITTNLFYDFSYSTNQIQDVKTNEWFKYKKNDQSIGAELRAELHPFRFIFPISIGYRYAYIPNEKYHYNEFLLGMSFSGFSLGN</sequence>